<reference evidence="2 3" key="1">
    <citation type="submission" date="2018-06" db="EMBL/GenBank/DDBJ databases">
        <title>Comparative genomics of Brasilonema spp. strains.</title>
        <authorList>
            <person name="Alvarenga D.O."/>
            <person name="Fiore M.F."/>
            <person name="Varani A.M."/>
        </authorList>
    </citation>
    <scope>NUCLEOTIDE SEQUENCE [LARGE SCALE GENOMIC DNA]</scope>
    <source>
        <strain evidence="2 3">SPC951</strain>
    </source>
</reference>
<protein>
    <recommendedName>
        <fullName evidence="1">CHAT domain-containing protein</fullName>
    </recommendedName>
</protein>
<keyword evidence="3" id="KW-1185">Reference proteome</keyword>
<dbReference type="RefSeq" id="WP_169153956.1">
    <property type="nucleotide sequence ID" value="NZ_CAWPJE010000345.1"/>
</dbReference>
<comment type="caution">
    <text evidence="2">The sequence shown here is derived from an EMBL/GenBank/DDBJ whole genome shotgun (WGS) entry which is preliminary data.</text>
</comment>
<evidence type="ECO:0000313" key="3">
    <source>
        <dbReference type="Proteomes" id="UP000718564"/>
    </source>
</evidence>
<dbReference type="Pfam" id="PF12770">
    <property type="entry name" value="CHAT"/>
    <property type="match status" value="1"/>
</dbReference>
<accession>A0ABX1P470</accession>
<evidence type="ECO:0000259" key="1">
    <source>
        <dbReference type="Pfam" id="PF12770"/>
    </source>
</evidence>
<dbReference type="EMBL" id="QMEB01000018">
    <property type="protein sequence ID" value="NMG18667.1"/>
    <property type="molecule type" value="Genomic_DNA"/>
</dbReference>
<dbReference type="InterPro" id="IPR024983">
    <property type="entry name" value="CHAT_dom"/>
</dbReference>
<evidence type="ECO:0000313" key="2">
    <source>
        <dbReference type="EMBL" id="NMG18667.1"/>
    </source>
</evidence>
<name>A0ABX1P470_9CYAN</name>
<sequence>MNLINSELSLQFFYIDKQILVVCTGSSGEAYSFIKESDVKALIKRSILVHQHIDKFFPKDSILFESNHNSIEQGEAIKDASSPVNLDTTGLGNRVLNSKQEREKLSSNLKQLGTLLFKNVFNHQILDLLNVAIGQAIRLKNDVLIRLMIASDFLNLVPWELFYNEDRYLCHVYDIVRHPFTLQPVRKPISSSENIRLLFIGANPSHDIYVQGQIEAVQAALEESSIQFEKLPDSTYKSIANSIYDGITILHFLAHGECEYDGNHLKYYFRIDSEDENKPYDKLPIEMLESFCRANPMQVAVLNACRSDQAIMYSKSKSGKKLTNRLTESGYYSMAHALIKTGIPCVIGMSHPISKIGAEILTRRLYRTLTSKGGSIYKAVRQIRLELFAHTDFLPPSDWLTPVLYLRNSNYNGLIQTQ</sequence>
<organism evidence="2 3">
    <name type="scientific">Brasilonema bromeliae SPC951</name>
    <dbReference type="NCBI Taxonomy" id="385972"/>
    <lineage>
        <taxon>Bacteria</taxon>
        <taxon>Bacillati</taxon>
        <taxon>Cyanobacteriota</taxon>
        <taxon>Cyanophyceae</taxon>
        <taxon>Nostocales</taxon>
        <taxon>Scytonemataceae</taxon>
        <taxon>Brasilonema</taxon>
        <taxon>Bromeliae group (in: Brasilonema)</taxon>
    </lineage>
</organism>
<feature type="domain" description="CHAT" evidence="1">
    <location>
        <begin position="140"/>
        <end position="399"/>
    </location>
</feature>
<proteinExistence type="predicted"/>
<gene>
    <name evidence="2" type="ORF">DP116_04070</name>
</gene>
<dbReference type="Proteomes" id="UP000718564">
    <property type="component" value="Unassembled WGS sequence"/>
</dbReference>